<evidence type="ECO:0000259" key="1">
    <source>
        <dbReference type="Pfam" id="PF22292"/>
    </source>
</evidence>
<dbReference type="Pfam" id="PF22292">
    <property type="entry name" value="DUF6965"/>
    <property type="match status" value="1"/>
</dbReference>
<dbReference type="InterPro" id="IPR054238">
    <property type="entry name" value="DUF6965"/>
</dbReference>
<evidence type="ECO:0000313" key="3">
    <source>
        <dbReference type="Proteomes" id="UP000190367"/>
    </source>
</evidence>
<protein>
    <recommendedName>
        <fullName evidence="1">DUF6965 domain-containing protein</fullName>
    </recommendedName>
</protein>
<dbReference type="OrthoDB" id="770452at2"/>
<dbReference type="AlphaFoldDB" id="A0A1T4SN84"/>
<dbReference type="Proteomes" id="UP000190367">
    <property type="component" value="Unassembled WGS sequence"/>
</dbReference>
<organism evidence="2 3">
    <name type="scientific">Chitinophaga eiseniae</name>
    <dbReference type="NCBI Taxonomy" id="634771"/>
    <lineage>
        <taxon>Bacteria</taxon>
        <taxon>Pseudomonadati</taxon>
        <taxon>Bacteroidota</taxon>
        <taxon>Chitinophagia</taxon>
        <taxon>Chitinophagales</taxon>
        <taxon>Chitinophagaceae</taxon>
        <taxon>Chitinophaga</taxon>
    </lineage>
</organism>
<gene>
    <name evidence="2" type="ORF">SAMN04488128_103157</name>
</gene>
<name>A0A1T4SN84_9BACT</name>
<proteinExistence type="predicted"/>
<keyword evidence="3" id="KW-1185">Reference proteome</keyword>
<feature type="domain" description="DUF6965" evidence="1">
    <location>
        <begin position="1"/>
        <end position="65"/>
    </location>
</feature>
<reference evidence="3" key="1">
    <citation type="submission" date="2017-02" db="EMBL/GenBank/DDBJ databases">
        <authorList>
            <person name="Varghese N."/>
            <person name="Submissions S."/>
        </authorList>
    </citation>
    <scope>NUCLEOTIDE SEQUENCE [LARGE SCALE GENOMIC DNA]</scope>
    <source>
        <strain evidence="3">DSM 22224</strain>
    </source>
</reference>
<sequence length="67" mass="7775">MTAQEWEEYFSGKTLPPEIKLDDATVIKDVRKCIESHIAVVRNSQNSTFAGFEQRLKRIQQHLEQQG</sequence>
<dbReference type="EMBL" id="FUWZ01000003">
    <property type="protein sequence ID" value="SKA29689.1"/>
    <property type="molecule type" value="Genomic_DNA"/>
</dbReference>
<evidence type="ECO:0000313" key="2">
    <source>
        <dbReference type="EMBL" id="SKA29689.1"/>
    </source>
</evidence>
<accession>A0A1T4SN84</accession>
<dbReference type="RefSeq" id="WP_078670530.1">
    <property type="nucleotide sequence ID" value="NZ_FUWZ01000003.1"/>
</dbReference>